<feature type="binding site" evidence="7">
    <location>
        <position position="62"/>
    </location>
    <ligand>
        <name>UDP-N-acetyl-alpha-D-muramoyl-L-alanyl-D-glutamate</name>
        <dbReference type="ChEBI" id="CHEBI:83900"/>
    </ligand>
</feature>
<feature type="modified residue" description="N6-carboxylysine" evidence="7">
    <location>
        <position position="261"/>
    </location>
</feature>
<keyword evidence="5 7" id="KW-0131">Cell cycle</keyword>
<keyword evidence="2 7" id="KW-0132">Cell division</keyword>
<evidence type="ECO:0000256" key="5">
    <source>
        <dbReference type="ARBA" id="ARBA00023306"/>
    </source>
</evidence>
<dbReference type="InterPro" id="IPR005761">
    <property type="entry name" value="UDP-N-AcMur-Glu-dNH2Pim_ligase"/>
</dbReference>
<proteinExistence type="inferred from homology"/>
<dbReference type="Gene3D" id="3.90.190.20">
    <property type="entry name" value="Mur ligase, C-terminal domain"/>
    <property type="match status" value="1"/>
</dbReference>
<dbReference type="Pfam" id="PF08245">
    <property type="entry name" value="Mur_ligase_M"/>
    <property type="match status" value="1"/>
</dbReference>
<comment type="function">
    <text evidence="7">Catalyzes the addition of an amino acid to the nucleotide precursor UDP-N-acetylmuramoyl-L-alanyl-D-glutamate (UMAG) in the biosynthesis of bacterial cell-wall peptidoglycan.</text>
</comment>
<keyword evidence="3 7" id="KW-0133">Cell shape</keyword>
<feature type="domain" description="Mur ligase C-terminal" evidence="11">
    <location>
        <begin position="390"/>
        <end position="553"/>
    </location>
</feature>
<feature type="domain" description="Mur ligase N-terminal catalytic" evidence="10">
    <location>
        <begin position="57"/>
        <end position="135"/>
    </location>
</feature>
<dbReference type="InterPro" id="IPR036615">
    <property type="entry name" value="Mur_ligase_C_dom_sf"/>
</dbReference>
<feature type="binding site" evidence="7">
    <location>
        <position position="221"/>
    </location>
    <ligand>
        <name>UDP-N-acetyl-alpha-D-muramoyl-L-alanyl-D-glutamate</name>
        <dbReference type="ChEBI" id="CHEBI:83900"/>
    </ligand>
</feature>
<feature type="region of interest" description="Disordered" evidence="9">
    <location>
        <begin position="492"/>
        <end position="515"/>
    </location>
</feature>
<evidence type="ECO:0000256" key="9">
    <source>
        <dbReference type="SAM" id="MobiDB-lite"/>
    </source>
</evidence>
<dbReference type="Pfam" id="PF01225">
    <property type="entry name" value="Mur_ligase"/>
    <property type="match status" value="1"/>
</dbReference>
<name>A0A6B0YVB5_9CHLR</name>
<comment type="cofactor">
    <cofactor evidence="7">
        <name>Mg(2+)</name>
        <dbReference type="ChEBI" id="CHEBI:18420"/>
    </cofactor>
</comment>
<dbReference type="PANTHER" id="PTHR23135:SF4">
    <property type="entry name" value="UDP-N-ACETYLMURAMOYL-L-ALANYL-D-GLUTAMATE--2,6-DIAMINOPIMELATE LIGASE MURE HOMOLOG, CHLOROPLASTIC"/>
    <property type="match status" value="1"/>
</dbReference>
<dbReference type="InterPro" id="IPR013221">
    <property type="entry name" value="Mur_ligase_cen"/>
</dbReference>
<dbReference type="GO" id="GO:0009252">
    <property type="term" value="P:peptidoglycan biosynthetic process"/>
    <property type="evidence" value="ECO:0007669"/>
    <property type="project" value="UniProtKB-UniRule"/>
</dbReference>
<dbReference type="GO" id="GO:0071555">
    <property type="term" value="P:cell wall organization"/>
    <property type="evidence" value="ECO:0007669"/>
    <property type="project" value="UniProtKB-KW"/>
</dbReference>
<keyword evidence="7" id="KW-0067">ATP-binding</keyword>
<evidence type="ECO:0000313" key="13">
    <source>
        <dbReference type="EMBL" id="MXY93682.1"/>
    </source>
</evidence>
<feature type="binding site" evidence="7">
    <location>
        <position position="227"/>
    </location>
    <ligand>
        <name>UDP-N-acetyl-alpha-D-muramoyl-L-alanyl-D-glutamate</name>
        <dbReference type="ChEBI" id="CHEBI:83900"/>
    </ligand>
</feature>
<evidence type="ECO:0000259" key="11">
    <source>
        <dbReference type="Pfam" id="PF02875"/>
    </source>
</evidence>
<keyword evidence="7" id="KW-0436">Ligase</keyword>
<evidence type="ECO:0000259" key="10">
    <source>
        <dbReference type="Pfam" id="PF01225"/>
    </source>
</evidence>
<feature type="binding site" evidence="7">
    <location>
        <begin position="194"/>
        <end position="195"/>
    </location>
    <ligand>
        <name>UDP-N-acetyl-alpha-D-muramoyl-L-alanyl-D-glutamate</name>
        <dbReference type="ChEBI" id="CHEBI:83900"/>
    </ligand>
</feature>
<comment type="PTM">
    <text evidence="7">Carboxylation is probably crucial for Mg(2+) binding and, consequently, for the gamma-phosphate positioning of ATP.</text>
</comment>
<comment type="pathway">
    <text evidence="7 8">Cell wall biogenesis; peptidoglycan biosynthesis.</text>
</comment>
<dbReference type="GO" id="GO:0008360">
    <property type="term" value="P:regulation of cell shape"/>
    <property type="evidence" value="ECO:0007669"/>
    <property type="project" value="UniProtKB-KW"/>
</dbReference>
<dbReference type="InterPro" id="IPR036565">
    <property type="entry name" value="Mur-like_cat_sf"/>
</dbReference>
<evidence type="ECO:0000256" key="1">
    <source>
        <dbReference type="ARBA" id="ARBA00005898"/>
    </source>
</evidence>
<keyword evidence="4 7" id="KW-0573">Peptidoglycan synthesis</keyword>
<accession>A0A6B0YVB5</accession>
<dbReference type="SUPFAM" id="SSF53623">
    <property type="entry name" value="MurD-like peptide ligases, catalytic domain"/>
    <property type="match status" value="1"/>
</dbReference>
<evidence type="ECO:0000259" key="12">
    <source>
        <dbReference type="Pfam" id="PF08245"/>
    </source>
</evidence>
<dbReference type="EMBL" id="VXRG01000079">
    <property type="protein sequence ID" value="MXY93682.1"/>
    <property type="molecule type" value="Genomic_DNA"/>
</dbReference>
<gene>
    <name evidence="7 13" type="primary">murE</name>
    <name evidence="13" type="ORF">F4Y42_09560</name>
</gene>
<dbReference type="AlphaFoldDB" id="A0A6B0YVB5"/>
<keyword evidence="7" id="KW-0460">Magnesium</keyword>
<dbReference type="Pfam" id="PF02875">
    <property type="entry name" value="Mur_ligase_C"/>
    <property type="match status" value="1"/>
</dbReference>
<dbReference type="GO" id="GO:0005737">
    <property type="term" value="C:cytoplasm"/>
    <property type="evidence" value="ECO:0007669"/>
    <property type="project" value="UniProtKB-SubCell"/>
</dbReference>
<evidence type="ECO:0000256" key="8">
    <source>
        <dbReference type="RuleBase" id="RU004135"/>
    </source>
</evidence>
<dbReference type="Gene3D" id="3.40.1190.10">
    <property type="entry name" value="Mur-like, catalytic domain"/>
    <property type="match status" value="1"/>
</dbReference>
<evidence type="ECO:0000256" key="6">
    <source>
        <dbReference type="ARBA" id="ARBA00023316"/>
    </source>
</evidence>
<evidence type="ECO:0000256" key="4">
    <source>
        <dbReference type="ARBA" id="ARBA00022984"/>
    </source>
</evidence>
<dbReference type="GO" id="GO:0051301">
    <property type="term" value="P:cell division"/>
    <property type="evidence" value="ECO:0007669"/>
    <property type="project" value="UniProtKB-KW"/>
</dbReference>
<dbReference type="SUPFAM" id="SSF63418">
    <property type="entry name" value="MurE/MurF N-terminal domain"/>
    <property type="match status" value="1"/>
</dbReference>
<dbReference type="GO" id="GO:0000287">
    <property type="term" value="F:magnesium ion binding"/>
    <property type="evidence" value="ECO:0007669"/>
    <property type="project" value="UniProtKB-UniRule"/>
</dbReference>
<dbReference type="GO" id="GO:0016881">
    <property type="term" value="F:acid-amino acid ligase activity"/>
    <property type="evidence" value="ECO:0007669"/>
    <property type="project" value="UniProtKB-UniRule"/>
</dbReference>
<dbReference type="EC" id="6.3.2.-" evidence="7"/>
<dbReference type="NCBIfam" id="TIGR01085">
    <property type="entry name" value="murE"/>
    <property type="match status" value="1"/>
</dbReference>
<dbReference type="InterPro" id="IPR004101">
    <property type="entry name" value="Mur_ligase_C"/>
</dbReference>
<dbReference type="GO" id="GO:0005524">
    <property type="term" value="F:ATP binding"/>
    <property type="evidence" value="ECO:0007669"/>
    <property type="project" value="UniProtKB-UniRule"/>
</dbReference>
<comment type="subcellular location">
    <subcellularLocation>
        <location evidence="7 8">Cytoplasm</location>
    </subcellularLocation>
</comment>
<feature type="binding site" evidence="7">
    <location>
        <begin position="151"/>
        <end position="157"/>
    </location>
    <ligand>
        <name>ATP</name>
        <dbReference type="ChEBI" id="CHEBI:30616"/>
    </ligand>
</feature>
<organism evidence="13">
    <name type="scientific">Caldilineaceae bacterium SB0664_bin_27</name>
    <dbReference type="NCBI Taxonomy" id="2605260"/>
    <lineage>
        <taxon>Bacteria</taxon>
        <taxon>Bacillati</taxon>
        <taxon>Chloroflexota</taxon>
        <taxon>Caldilineae</taxon>
        <taxon>Caldilineales</taxon>
        <taxon>Caldilineaceae</taxon>
    </lineage>
</organism>
<comment type="caution">
    <text evidence="13">The sequence shown here is derived from an EMBL/GenBank/DDBJ whole genome shotgun (WGS) entry which is preliminary data.</text>
</comment>
<dbReference type="InterPro" id="IPR000713">
    <property type="entry name" value="Mur_ligase_N"/>
</dbReference>
<evidence type="ECO:0000256" key="7">
    <source>
        <dbReference type="HAMAP-Rule" id="MF_00208"/>
    </source>
</evidence>
<feature type="domain" description="Mur ligase central" evidence="12">
    <location>
        <begin position="149"/>
        <end position="368"/>
    </location>
</feature>
<comment type="caution">
    <text evidence="7">Lacks conserved residue(s) required for the propagation of feature annotation.</text>
</comment>
<dbReference type="UniPathway" id="UPA00219"/>
<keyword evidence="6 7" id="KW-0961">Cell wall biogenesis/degradation</keyword>
<protein>
    <recommendedName>
        <fullName evidence="7">UDP-N-acetylmuramyl-tripeptide synthetase</fullName>
        <ecNumber evidence="7">6.3.2.-</ecNumber>
    </recommendedName>
    <alternativeName>
        <fullName evidence="7">UDP-MurNAc-tripeptide synthetase</fullName>
    </alternativeName>
</protein>
<evidence type="ECO:0000256" key="3">
    <source>
        <dbReference type="ARBA" id="ARBA00022960"/>
    </source>
</evidence>
<dbReference type="HAMAP" id="MF_00208">
    <property type="entry name" value="MurE"/>
    <property type="match status" value="1"/>
</dbReference>
<feature type="binding site" evidence="7">
    <location>
        <position position="229"/>
    </location>
    <ligand>
        <name>UDP-N-acetyl-alpha-D-muramoyl-L-alanyl-D-glutamate</name>
        <dbReference type="ChEBI" id="CHEBI:83900"/>
    </ligand>
</feature>
<keyword evidence="7" id="KW-0547">Nucleotide-binding</keyword>
<dbReference type="PANTHER" id="PTHR23135">
    <property type="entry name" value="MUR LIGASE FAMILY MEMBER"/>
    <property type="match status" value="1"/>
</dbReference>
<reference evidence="13" key="1">
    <citation type="submission" date="2019-09" db="EMBL/GenBank/DDBJ databases">
        <title>Characterisation of the sponge microbiome using genome-centric metagenomics.</title>
        <authorList>
            <person name="Engelberts J.P."/>
            <person name="Robbins S.J."/>
            <person name="De Goeij J.M."/>
            <person name="Aranda M."/>
            <person name="Bell S.C."/>
            <person name="Webster N.S."/>
        </authorList>
    </citation>
    <scope>NUCLEOTIDE SEQUENCE</scope>
    <source>
        <strain evidence="13">SB0664_bin_27</strain>
    </source>
</reference>
<evidence type="ECO:0000256" key="2">
    <source>
        <dbReference type="ARBA" id="ARBA00022618"/>
    </source>
</evidence>
<dbReference type="Gene3D" id="3.40.1390.10">
    <property type="entry name" value="MurE/MurF, N-terminal domain"/>
    <property type="match status" value="1"/>
</dbReference>
<sequence length="588" mass="62562">MTPSAPKTAASETESSAAALTEAANDKALELAFLLASLPQNIRVPGAAAPPAVAVRRITEDSREVDEDTLFVAVEGLQQDGHRFIPQAVAAGAAAVVGSCTLARLEERSWWPRHARTPYIQVTDSREALSWLSAALYGFPSRDQTVIGVTGTDGKTTTCSLLEAILSRGVGVGVITTVGARIAGIEQETGLHVTTPDASTVQAFLAQMRAAGCGYAVVESTSFGLDQKRVAAVAYDVAALTNITHEHLDIHGSFEAYREAKFLLFRSLFHSERKPGVPRVAVFNLDDGSCQPLREALAEESARNHAAGVSTYIYSVADPTADIYARHIEYLPEATRFELVWPGGTVPLETRLIGEFNVSNILCAAAAALGLGIAPEQIQQGVASLSSVLGRMQRMDCGQDFLAVVDFAHSPASLERALETLRPLVAGDSGNGGGRLIAVFGCAGLRDRGKRRLMGQVSGRLADFTVITAEDPRTEDLEEINREIAAGVREAVEGAAEGDDEQARSRIESAGQAGTQTEAASPYYAVVPDRAAAIRYGVEMARAGDVVASFGKGHERSMCYGETEYPWNEQEAMLSALRARKTAVSNGQ</sequence>
<dbReference type="SUPFAM" id="SSF53244">
    <property type="entry name" value="MurD-like peptide ligases, peptide-binding domain"/>
    <property type="match status" value="1"/>
</dbReference>
<dbReference type="InterPro" id="IPR035911">
    <property type="entry name" value="MurE/MurF_N"/>
</dbReference>
<keyword evidence="7" id="KW-0963">Cytoplasm</keyword>
<comment type="similarity">
    <text evidence="1 7">Belongs to the MurCDEF family. MurE subfamily.</text>
</comment>